<accession>A0A7G2EIM1</accession>
<comment type="subcellular location">
    <subcellularLocation>
        <location evidence="1">Membrane</location>
        <topology evidence="1">Multi-pass membrane protein</topology>
    </subcellularLocation>
</comment>
<evidence type="ECO:0000313" key="15">
    <source>
        <dbReference type="Proteomes" id="UP000516314"/>
    </source>
</evidence>
<evidence type="ECO:0000256" key="7">
    <source>
        <dbReference type="ARBA" id="ARBA00022832"/>
    </source>
</evidence>
<evidence type="ECO:0000256" key="4">
    <source>
        <dbReference type="ARBA" id="ARBA00022516"/>
    </source>
</evidence>
<keyword evidence="10 13" id="KW-0472">Membrane</keyword>
<dbReference type="EC" id="2.3.1.199" evidence="3"/>
<name>A0A7G2EIM1_ARATH</name>
<dbReference type="InterPro" id="IPR030457">
    <property type="entry name" value="ELO_CS"/>
</dbReference>
<protein>
    <recommendedName>
        <fullName evidence="3">very-long-chain 3-oxoacyl-CoA synthase</fullName>
        <ecNumber evidence="3">2.3.1.199</ecNumber>
    </recommendedName>
</protein>
<evidence type="ECO:0000256" key="11">
    <source>
        <dbReference type="ARBA" id="ARBA00023160"/>
    </source>
</evidence>
<feature type="transmembrane region" description="Helical" evidence="13">
    <location>
        <begin position="71"/>
        <end position="92"/>
    </location>
</feature>
<keyword evidence="4" id="KW-0444">Lipid biosynthesis</keyword>
<keyword evidence="8 13" id="KW-1133">Transmembrane helix</keyword>
<feature type="transmembrane region" description="Helical" evidence="13">
    <location>
        <begin position="238"/>
        <end position="258"/>
    </location>
</feature>
<gene>
    <name evidence="14" type="ORF">AT9943_LOCUS10290</name>
</gene>
<feature type="transmembrane region" description="Helical" evidence="13">
    <location>
        <begin position="352"/>
        <end position="372"/>
    </location>
</feature>
<evidence type="ECO:0000256" key="2">
    <source>
        <dbReference type="ARBA" id="ARBA00007263"/>
    </source>
</evidence>
<evidence type="ECO:0000256" key="13">
    <source>
        <dbReference type="SAM" id="Phobius"/>
    </source>
</evidence>
<keyword evidence="7" id="KW-0276">Fatty acid metabolism</keyword>
<evidence type="ECO:0000256" key="10">
    <source>
        <dbReference type="ARBA" id="ARBA00023136"/>
    </source>
</evidence>
<dbReference type="GO" id="GO:0009922">
    <property type="term" value="F:fatty acid elongase activity"/>
    <property type="evidence" value="ECO:0007669"/>
    <property type="project" value="UniProtKB-EC"/>
</dbReference>
<dbReference type="PANTHER" id="PTHR11157:SF134">
    <property type="entry name" value="ELONGATION OF FATTY ACIDS PROTEIN 1-RELATED"/>
    <property type="match status" value="1"/>
</dbReference>
<evidence type="ECO:0000256" key="3">
    <source>
        <dbReference type="ARBA" id="ARBA00012307"/>
    </source>
</evidence>
<feature type="transmembrane region" description="Helical" evidence="13">
    <location>
        <begin position="431"/>
        <end position="450"/>
    </location>
</feature>
<feature type="transmembrane region" description="Helical" evidence="13">
    <location>
        <begin position="401"/>
        <end position="424"/>
    </location>
</feature>
<dbReference type="PROSITE" id="PS01188">
    <property type="entry name" value="ELO"/>
    <property type="match status" value="2"/>
</dbReference>
<feature type="transmembrane region" description="Helical" evidence="13">
    <location>
        <begin position="489"/>
        <end position="509"/>
    </location>
</feature>
<dbReference type="AlphaFoldDB" id="A0A7G2EIM1"/>
<evidence type="ECO:0000256" key="5">
    <source>
        <dbReference type="ARBA" id="ARBA00022679"/>
    </source>
</evidence>
<evidence type="ECO:0000313" key="14">
    <source>
        <dbReference type="EMBL" id="CAD5322269.1"/>
    </source>
</evidence>
<evidence type="ECO:0000256" key="8">
    <source>
        <dbReference type="ARBA" id="ARBA00022989"/>
    </source>
</evidence>
<feature type="transmembrane region" description="Helical" evidence="13">
    <location>
        <begin position="456"/>
        <end position="477"/>
    </location>
</feature>
<feature type="transmembrane region" description="Helical" evidence="13">
    <location>
        <begin position="172"/>
        <end position="193"/>
    </location>
</feature>
<feature type="transmembrane region" description="Helical" evidence="13">
    <location>
        <begin position="117"/>
        <end position="140"/>
    </location>
</feature>
<evidence type="ECO:0000256" key="1">
    <source>
        <dbReference type="ARBA" id="ARBA00004141"/>
    </source>
</evidence>
<dbReference type="GO" id="GO:0016020">
    <property type="term" value="C:membrane"/>
    <property type="evidence" value="ECO:0007669"/>
    <property type="project" value="UniProtKB-SubCell"/>
</dbReference>
<keyword evidence="11" id="KW-0275">Fatty acid biosynthesis</keyword>
<feature type="transmembrane region" description="Helical" evidence="13">
    <location>
        <begin position="205"/>
        <end position="226"/>
    </location>
</feature>
<dbReference type="InterPro" id="IPR002076">
    <property type="entry name" value="ELO_fam"/>
</dbReference>
<feature type="transmembrane region" description="Helical" evidence="13">
    <location>
        <begin position="29"/>
        <end position="50"/>
    </location>
</feature>
<proteinExistence type="inferred from homology"/>
<dbReference type="Pfam" id="PF01151">
    <property type="entry name" value="ELO"/>
    <property type="match status" value="2"/>
</dbReference>
<feature type="transmembrane region" description="Helical" evidence="13">
    <location>
        <begin position="521"/>
        <end position="541"/>
    </location>
</feature>
<dbReference type="GO" id="GO:0006633">
    <property type="term" value="P:fatty acid biosynthetic process"/>
    <property type="evidence" value="ECO:0007669"/>
    <property type="project" value="UniProtKB-KW"/>
</dbReference>
<dbReference type="Proteomes" id="UP000516314">
    <property type="component" value="Chromosome 3"/>
</dbReference>
<feature type="transmembrane region" description="Helical" evidence="13">
    <location>
        <begin position="147"/>
        <end position="166"/>
    </location>
</feature>
<evidence type="ECO:0000256" key="9">
    <source>
        <dbReference type="ARBA" id="ARBA00023098"/>
    </source>
</evidence>
<comment type="similarity">
    <text evidence="2">Belongs to the ELO family.</text>
</comment>
<keyword evidence="5" id="KW-0808">Transferase</keyword>
<evidence type="ECO:0000256" key="6">
    <source>
        <dbReference type="ARBA" id="ARBA00022692"/>
    </source>
</evidence>
<comment type="catalytic activity">
    <reaction evidence="12">
        <text>a very-long-chain acyl-CoA + malonyl-CoA + H(+) = a very-long-chain 3-oxoacyl-CoA + CO2 + CoA</text>
        <dbReference type="Rhea" id="RHEA:32727"/>
        <dbReference type="ChEBI" id="CHEBI:15378"/>
        <dbReference type="ChEBI" id="CHEBI:16526"/>
        <dbReference type="ChEBI" id="CHEBI:57287"/>
        <dbReference type="ChEBI" id="CHEBI:57384"/>
        <dbReference type="ChEBI" id="CHEBI:90725"/>
        <dbReference type="ChEBI" id="CHEBI:90736"/>
        <dbReference type="EC" id="2.3.1.199"/>
    </reaction>
</comment>
<keyword evidence="6 13" id="KW-0812">Transmembrane</keyword>
<dbReference type="PANTHER" id="PTHR11157">
    <property type="entry name" value="FATTY ACID ACYL TRANSFERASE-RELATED"/>
    <property type="match status" value="1"/>
</dbReference>
<evidence type="ECO:0000256" key="12">
    <source>
        <dbReference type="ARBA" id="ARBA00047375"/>
    </source>
</evidence>
<keyword evidence="9" id="KW-0443">Lipid metabolism</keyword>
<dbReference type="EMBL" id="LR881468">
    <property type="protein sequence ID" value="CAD5322269.1"/>
    <property type="molecule type" value="Genomic_DNA"/>
</dbReference>
<reference evidence="14 15" key="1">
    <citation type="submission" date="2020-09" db="EMBL/GenBank/DDBJ databases">
        <authorList>
            <person name="Ashkenazy H."/>
        </authorList>
    </citation>
    <scope>NUCLEOTIDE SEQUENCE [LARGE SCALE GENOMIC DNA]</scope>
    <source>
        <strain evidence="15">cv. Cdm-0</strain>
    </source>
</reference>
<sequence length="559" mass="62836">MASVYSTLTYWLVHHPYIANFTWTEGETLGSTVFFVFVVVSLYLSATFLLRYTVDSLPTLGPRILKPITAVHSLILFLLSLTMAVGCTLSLISSSDPKARLFDAVCFPLDVKPKGPLFFWAQVFYLSKILEFVDTLLIILNKSIQRLSFLHVYHHATVVILCYLWLRTRQSMFPVGLVLNSTVHVIMYGYYFLCAIGSRPKWKKLVTNFQMVQFAFGMGLGAAWMLPEHYFGSGCAGIWTVYFNGVFTASLLALFYNFHSKNYEKTTTSPLYKIESFIFIHGESVGSSTTGRTKPSLYDNGGESDHGETLGSTVFFVSVVVSVYLSATFLLRSAIDSLPSLSPRILKPITAVHSLILCLLSLVMAVGCTLSITSSHASSDPMARFLHAICFPVDVKPNGPLFFWAQVFYLSKILEFGDTILIILGKSIQRLSFLHVYHHATVVVMCYLWLRTRQSMFPIALVTNSTVHVIMYGYYFLCAVGSRPKWKRLVTDCQIVQFVFSFGLSGWMLREHLFGSGCTGIWGWCFNAAFNASLLALFSNFHSKNYVKKPTREDGKKSD</sequence>
<organism evidence="14 15">
    <name type="scientific">Arabidopsis thaliana</name>
    <name type="common">Mouse-ear cress</name>
    <dbReference type="NCBI Taxonomy" id="3702"/>
    <lineage>
        <taxon>Eukaryota</taxon>
        <taxon>Viridiplantae</taxon>
        <taxon>Streptophyta</taxon>
        <taxon>Embryophyta</taxon>
        <taxon>Tracheophyta</taxon>
        <taxon>Spermatophyta</taxon>
        <taxon>Magnoliopsida</taxon>
        <taxon>eudicotyledons</taxon>
        <taxon>Gunneridae</taxon>
        <taxon>Pentapetalae</taxon>
        <taxon>rosids</taxon>
        <taxon>malvids</taxon>
        <taxon>Brassicales</taxon>
        <taxon>Brassicaceae</taxon>
        <taxon>Camelineae</taxon>
        <taxon>Arabidopsis</taxon>
    </lineage>
</organism>